<reference evidence="2 3" key="1">
    <citation type="submission" date="2019-05" db="EMBL/GenBank/DDBJ databases">
        <title>Another draft genome of Portunus trituberculatus and its Hox gene families provides insights of decapod evolution.</title>
        <authorList>
            <person name="Jeong J.-H."/>
            <person name="Song I."/>
            <person name="Kim S."/>
            <person name="Choi T."/>
            <person name="Kim D."/>
            <person name="Ryu S."/>
            <person name="Kim W."/>
        </authorList>
    </citation>
    <scope>NUCLEOTIDE SEQUENCE [LARGE SCALE GENOMIC DNA]</scope>
    <source>
        <tissue evidence="2">Muscle</tissue>
    </source>
</reference>
<evidence type="ECO:0000256" key="1">
    <source>
        <dbReference type="SAM" id="MobiDB-lite"/>
    </source>
</evidence>
<proteinExistence type="predicted"/>
<keyword evidence="3" id="KW-1185">Reference proteome</keyword>
<feature type="region of interest" description="Disordered" evidence="1">
    <location>
        <begin position="17"/>
        <end position="42"/>
    </location>
</feature>
<gene>
    <name evidence="2" type="ORF">E2C01_032496</name>
</gene>
<dbReference type="EMBL" id="VSRR010004225">
    <property type="protein sequence ID" value="MPC38977.1"/>
    <property type="molecule type" value="Genomic_DNA"/>
</dbReference>
<name>A0A5B7F0F3_PORTR</name>
<accession>A0A5B7F0F3</accession>
<protein>
    <submittedName>
        <fullName evidence="2">Uncharacterized protein</fullName>
    </submittedName>
</protein>
<dbReference type="Proteomes" id="UP000324222">
    <property type="component" value="Unassembled WGS sequence"/>
</dbReference>
<organism evidence="2 3">
    <name type="scientific">Portunus trituberculatus</name>
    <name type="common">Swimming crab</name>
    <name type="synonym">Neptunus trituberculatus</name>
    <dbReference type="NCBI Taxonomy" id="210409"/>
    <lineage>
        <taxon>Eukaryota</taxon>
        <taxon>Metazoa</taxon>
        <taxon>Ecdysozoa</taxon>
        <taxon>Arthropoda</taxon>
        <taxon>Crustacea</taxon>
        <taxon>Multicrustacea</taxon>
        <taxon>Malacostraca</taxon>
        <taxon>Eumalacostraca</taxon>
        <taxon>Eucarida</taxon>
        <taxon>Decapoda</taxon>
        <taxon>Pleocyemata</taxon>
        <taxon>Brachyura</taxon>
        <taxon>Eubrachyura</taxon>
        <taxon>Portunoidea</taxon>
        <taxon>Portunidae</taxon>
        <taxon>Portuninae</taxon>
        <taxon>Portunus</taxon>
    </lineage>
</organism>
<comment type="caution">
    <text evidence="2">The sequence shown here is derived from an EMBL/GenBank/DDBJ whole genome shotgun (WGS) entry which is preliminary data.</text>
</comment>
<evidence type="ECO:0000313" key="3">
    <source>
        <dbReference type="Proteomes" id="UP000324222"/>
    </source>
</evidence>
<sequence>MLFDPLWMSMAIYSPRTRRQETGGCERPQRRPAGLGHEHLAPPQRCPHRVGLWGGLPSSQKLLRQRTLVTSAQSP</sequence>
<evidence type="ECO:0000313" key="2">
    <source>
        <dbReference type="EMBL" id="MPC38977.1"/>
    </source>
</evidence>
<dbReference type="AlphaFoldDB" id="A0A5B7F0F3"/>